<dbReference type="Proteomes" id="UP000614410">
    <property type="component" value="Unassembled WGS sequence"/>
</dbReference>
<evidence type="ECO:0000313" key="2">
    <source>
        <dbReference type="EMBL" id="MBJ7608655.1"/>
    </source>
</evidence>
<evidence type="ECO:0000256" key="1">
    <source>
        <dbReference type="SAM" id="MobiDB-lite"/>
    </source>
</evidence>
<gene>
    <name evidence="2" type="ORF">JF887_04385</name>
</gene>
<protein>
    <submittedName>
        <fullName evidence="2">Uncharacterized protein</fullName>
    </submittedName>
</protein>
<feature type="compositionally biased region" description="Low complexity" evidence="1">
    <location>
        <begin position="15"/>
        <end position="24"/>
    </location>
</feature>
<dbReference type="EMBL" id="JAEKNN010000022">
    <property type="protein sequence ID" value="MBJ7608655.1"/>
    <property type="molecule type" value="Genomic_DNA"/>
</dbReference>
<feature type="region of interest" description="Disordered" evidence="1">
    <location>
        <begin position="15"/>
        <end position="63"/>
    </location>
</feature>
<evidence type="ECO:0000313" key="3">
    <source>
        <dbReference type="Proteomes" id="UP000614410"/>
    </source>
</evidence>
<sequence length="63" mass="7020">MTELIVRELRLRRFPAAAPAAAEPRPQDGSLRKTAPAPSPAEPAAARLAVRHSRRRDRPDREL</sequence>
<name>A0A934KMT1_9BACT</name>
<comment type="caution">
    <text evidence="2">The sequence shown here is derived from an EMBL/GenBank/DDBJ whole genome shotgun (WGS) entry which is preliminary data.</text>
</comment>
<proteinExistence type="predicted"/>
<organism evidence="2 3">
    <name type="scientific">Candidatus Amunia macphersoniae</name>
    <dbReference type="NCBI Taxonomy" id="3127014"/>
    <lineage>
        <taxon>Bacteria</taxon>
        <taxon>Bacillati</taxon>
        <taxon>Candidatus Dormiibacterota</taxon>
        <taxon>Candidatus Dormibacteria</taxon>
        <taxon>Candidatus Aeolococcales</taxon>
        <taxon>Candidatus Aeolococcaceae</taxon>
        <taxon>Candidatus Amunia</taxon>
    </lineage>
</organism>
<reference evidence="2 3" key="1">
    <citation type="submission" date="2020-10" db="EMBL/GenBank/DDBJ databases">
        <title>Ca. Dormibacterota MAGs.</title>
        <authorList>
            <person name="Montgomery K."/>
        </authorList>
    </citation>
    <scope>NUCLEOTIDE SEQUENCE [LARGE SCALE GENOMIC DNA]</scope>
    <source>
        <strain evidence="2">Mitchell_Peninsula_5</strain>
    </source>
</reference>
<dbReference type="AlphaFoldDB" id="A0A934KMT1"/>
<accession>A0A934KMT1</accession>